<dbReference type="Proteomes" id="UP000051448">
    <property type="component" value="Unassembled WGS sequence"/>
</dbReference>
<dbReference type="EMBL" id="AZDX01000003">
    <property type="protein sequence ID" value="KRL08055.1"/>
    <property type="molecule type" value="Genomic_DNA"/>
</dbReference>
<dbReference type="PATRIC" id="fig|1423759.3.peg.1194"/>
<reference evidence="1 2" key="1">
    <citation type="journal article" date="2015" name="Genome Announc.">
        <title>Expanding the biotechnology potential of lactobacilli through comparative genomics of 213 strains and associated genera.</title>
        <authorList>
            <person name="Sun Z."/>
            <person name="Harris H.M."/>
            <person name="McCann A."/>
            <person name="Guo C."/>
            <person name="Argimon S."/>
            <person name="Zhang W."/>
            <person name="Yang X."/>
            <person name="Jeffery I.B."/>
            <person name="Cooney J.C."/>
            <person name="Kagawa T.F."/>
            <person name="Liu W."/>
            <person name="Song Y."/>
            <person name="Salvetti E."/>
            <person name="Wrobel A."/>
            <person name="Rasinkangas P."/>
            <person name="Parkhill J."/>
            <person name="Rea M.C."/>
            <person name="O'Sullivan O."/>
            <person name="Ritari J."/>
            <person name="Douillard F.P."/>
            <person name="Paul Ross R."/>
            <person name="Yang R."/>
            <person name="Briner A.E."/>
            <person name="Felis G.E."/>
            <person name="de Vos W.M."/>
            <person name="Barrangou R."/>
            <person name="Klaenhammer T.R."/>
            <person name="Caufield P.W."/>
            <person name="Cui Y."/>
            <person name="Zhang H."/>
            <person name="O'Toole P.W."/>
        </authorList>
    </citation>
    <scope>NUCLEOTIDE SEQUENCE [LARGE SCALE GENOMIC DNA]</scope>
    <source>
        <strain evidence="1 2">DSM 19519</strain>
    </source>
</reference>
<dbReference type="STRING" id="1423759.FC92_GL001129"/>
<dbReference type="RefSeq" id="WP_057868837.1">
    <property type="nucleotide sequence ID" value="NZ_AZDX01000003.1"/>
</dbReference>
<organism evidence="1 2">
    <name type="scientific">Liquorilactobacillus hordei DSM 19519</name>
    <dbReference type="NCBI Taxonomy" id="1423759"/>
    <lineage>
        <taxon>Bacteria</taxon>
        <taxon>Bacillati</taxon>
        <taxon>Bacillota</taxon>
        <taxon>Bacilli</taxon>
        <taxon>Lactobacillales</taxon>
        <taxon>Lactobacillaceae</taxon>
        <taxon>Liquorilactobacillus</taxon>
    </lineage>
</organism>
<keyword evidence="2" id="KW-1185">Reference proteome</keyword>
<gene>
    <name evidence="1" type="ORF">FC92_GL001129</name>
</gene>
<comment type="caution">
    <text evidence="1">The sequence shown here is derived from an EMBL/GenBank/DDBJ whole genome shotgun (WGS) entry which is preliminary data.</text>
</comment>
<evidence type="ECO:0000313" key="2">
    <source>
        <dbReference type="Proteomes" id="UP000051448"/>
    </source>
</evidence>
<accession>A0A0R1MJ85</accession>
<name>A0A0R1MJ85_9LACO</name>
<evidence type="ECO:0000313" key="1">
    <source>
        <dbReference type="EMBL" id="KRL08055.1"/>
    </source>
</evidence>
<dbReference type="AlphaFoldDB" id="A0A0R1MJ85"/>
<proteinExistence type="predicted"/>
<protein>
    <submittedName>
        <fullName evidence="1">Uncharacterized protein</fullName>
    </submittedName>
</protein>
<sequence length="97" mass="11502">MIRNIQVKLVNEFDQSSDNNQQYLSEKVDNFADSYTNTEEQAIEFLDNFKGSELNEILILLINRYNDNNLISDWIVDKIELTNEIVGYLVRDYYQLN</sequence>
<dbReference type="GeneID" id="98309475"/>